<keyword evidence="4" id="KW-0663">Pyridoxal phosphate</keyword>
<dbReference type="RefSeq" id="WP_133214550.1">
    <property type="nucleotide sequence ID" value="NZ_SMSE01000004.1"/>
</dbReference>
<dbReference type="GO" id="GO:0005829">
    <property type="term" value="C:cytosol"/>
    <property type="evidence" value="ECO:0007669"/>
    <property type="project" value="TreeGrafter"/>
</dbReference>
<dbReference type="FunFam" id="3.90.1150.10:FF:000041">
    <property type="entry name" value="Low-specificity L-threonine aldolase"/>
    <property type="match status" value="1"/>
</dbReference>
<evidence type="ECO:0000313" key="8">
    <source>
        <dbReference type="EMBL" id="TDG11878.1"/>
    </source>
</evidence>
<dbReference type="OrthoDB" id="9774495at2"/>
<dbReference type="PANTHER" id="PTHR48097:SF9">
    <property type="entry name" value="L-THREONINE ALDOLASE"/>
    <property type="match status" value="1"/>
</dbReference>
<evidence type="ECO:0000256" key="5">
    <source>
        <dbReference type="ARBA" id="ARBA00023239"/>
    </source>
</evidence>
<comment type="cofactor">
    <cofactor evidence="1">
        <name>pyridoxal 5'-phosphate</name>
        <dbReference type="ChEBI" id="CHEBI:597326"/>
    </cofactor>
</comment>
<evidence type="ECO:0000256" key="1">
    <source>
        <dbReference type="ARBA" id="ARBA00001933"/>
    </source>
</evidence>
<evidence type="ECO:0000256" key="2">
    <source>
        <dbReference type="ARBA" id="ARBA00006966"/>
    </source>
</evidence>
<protein>
    <submittedName>
        <fullName evidence="8">Low-specificity L-threonine aldolase</fullName>
        <ecNumber evidence="8">4.1.2.48</ecNumber>
    </submittedName>
</protein>
<dbReference type="InterPro" id="IPR015424">
    <property type="entry name" value="PyrdxlP-dep_Trfase"/>
</dbReference>
<dbReference type="PANTHER" id="PTHR48097">
    <property type="entry name" value="L-THREONINE ALDOLASE-RELATED"/>
    <property type="match status" value="1"/>
</dbReference>
<dbReference type="FunFam" id="3.40.640.10:FF:000030">
    <property type="entry name" value="Low-specificity L-threonine aldolase"/>
    <property type="match status" value="1"/>
</dbReference>
<dbReference type="InterPro" id="IPR023603">
    <property type="entry name" value="Low_specificity_L-TA-like"/>
</dbReference>
<comment type="caution">
    <text evidence="8">The sequence shown here is derived from an EMBL/GenBank/DDBJ whole genome shotgun (WGS) entry which is preliminary data.</text>
</comment>
<proteinExistence type="inferred from homology"/>
<reference evidence="8 9" key="1">
    <citation type="submission" date="2019-03" db="EMBL/GenBank/DDBJ databases">
        <title>Seongchinamella monodicae gen. nov., sp. nov., a novel member of the Gammaproteobacteria isolated from a tidal mudflat of beach.</title>
        <authorList>
            <person name="Yang H.G."/>
            <person name="Kang J.W."/>
            <person name="Lee S.D."/>
        </authorList>
    </citation>
    <scope>NUCLEOTIDE SEQUENCE [LARGE SCALE GENOMIC DNA]</scope>
    <source>
        <strain evidence="8 9">GH4-78</strain>
    </source>
</reference>
<evidence type="ECO:0000313" key="9">
    <source>
        <dbReference type="Proteomes" id="UP000295554"/>
    </source>
</evidence>
<keyword evidence="9" id="KW-1185">Reference proteome</keyword>
<dbReference type="Proteomes" id="UP000295554">
    <property type="component" value="Unassembled WGS sequence"/>
</dbReference>
<organism evidence="8 9">
    <name type="scientific">Seongchinamella unica</name>
    <dbReference type="NCBI Taxonomy" id="2547392"/>
    <lineage>
        <taxon>Bacteria</taxon>
        <taxon>Pseudomonadati</taxon>
        <taxon>Pseudomonadota</taxon>
        <taxon>Gammaproteobacteria</taxon>
        <taxon>Cellvibrionales</taxon>
        <taxon>Halieaceae</taxon>
        <taxon>Seongchinamella</taxon>
    </lineage>
</organism>
<evidence type="ECO:0000256" key="3">
    <source>
        <dbReference type="ARBA" id="ARBA00011881"/>
    </source>
</evidence>
<dbReference type="NCBIfam" id="NF007825">
    <property type="entry name" value="PRK10534.1"/>
    <property type="match status" value="1"/>
</dbReference>
<dbReference type="PIRSF" id="PIRSF017617">
    <property type="entry name" value="Thr_aldolase"/>
    <property type="match status" value="1"/>
</dbReference>
<dbReference type="Gene3D" id="3.90.1150.10">
    <property type="entry name" value="Aspartate Aminotransferase, domain 1"/>
    <property type="match status" value="1"/>
</dbReference>
<dbReference type="EC" id="4.1.2.48" evidence="8"/>
<dbReference type="CDD" id="cd06502">
    <property type="entry name" value="TA_like"/>
    <property type="match status" value="1"/>
</dbReference>
<keyword evidence="5 8" id="KW-0456">Lyase</keyword>
<comment type="similarity">
    <text evidence="2">Belongs to the threonine aldolase family.</text>
</comment>
<dbReference type="InterPro" id="IPR015421">
    <property type="entry name" value="PyrdxlP-dep_Trfase_major"/>
</dbReference>
<dbReference type="Pfam" id="PF01212">
    <property type="entry name" value="Beta_elim_lyase"/>
    <property type="match status" value="1"/>
</dbReference>
<dbReference type="GO" id="GO:0008732">
    <property type="term" value="F:L-allo-threonine aldolase activity"/>
    <property type="evidence" value="ECO:0007669"/>
    <property type="project" value="TreeGrafter"/>
</dbReference>
<name>A0A4V2ZWV9_9GAMM</name>
<evidence type="ECO:0000256" key="6">
    <source>
        <dbReference type="PIRSR" id="PIRSR017617-1"/>
    </source>
</evidence>
<accession>A0A4V2ZWV9</accession>
<feature type="modified residue" description="N6-(pyridoxal phosphate)lysine" evidence="6">
    <location>
        <position position="202"/>
    </location>
</feature>
<sequence length="365" mass="39466">MNQRIDIDFRSDTVTRPSPAMLQAMMAAEVGDDVFQDDPSVNALEAYAARITGKQAALLCTSGTQSNLVALLAHCQRGDEYIVGQEAHTYKYEGGGAAVLGSIQPQPIEFEADSTLDLEKVRDKIKADDYHFARSRLLCLENTRYGDVLPLDYHDRAASFCEETGLALHLDGARLFNACVKQNVDVAEISQHYDSVSLCISKGLGAPAGSLLVGTEALITEARKWRKMLGGGMRQAGYIAAACQYALENNVQRLAEDHANAQLLARGLSTISGIQCDPASVQTNMVFITLDSAETADRLRAYLAEQGIAVLGGQMMRLVTHLDIDAHGVDKMLASCRRFFSARGPVMLPAGGKPDPSDPLTFPRG</sequence>
<dbReference type="Gene3D" id="3.40.640.10">
    <property type="entry name" value="Type I PLP-dependent aspartate aminotransferase-like (Major domain)"/>
    <property type="match status" value="1"/>
</dbReference>
<dbReference type="EMBL" id="SMSE01000004">
    <property type="protein sequence ID" value="TDG11878.1"/>
    <property type="molecule type" value="Genomic_DNA"/>
</dbReference>
<gene>
    <name evidence="8" type="primary">ltaE</name>
    <name evidence="8" type="ORF">E2F43_16050</name>
</gene>
<dbReference type="GO" id="GO:0006545">
    <property type="term" value="P:glycine biosynthetic process"/>
    <property type="evidence" value="ECO:0007669"/>
    <property type="project" value="TreeGrafter"/>
</dbReference>
<evidence type="ECO:0000259" key="7">
    <source>
        <dbReference type="Pfam" id="PF01212"/>
    </source>
</evidence>
<dbReference type="SUPFAM" id="SSF53383">
    <property type="entry name" value="PLP-dependent transferases"/>
    <property type="match status" value="1"/>
</dbReference>
<comment type="subunit">
    <text evidence="3">Homotetramer.</text>
</comment>
<dbReference type="GO" id="GO:0006567">
    <property type="term" value="P:L-threonine catabolic process"/>
    <property type="evidence" value="ECO:0007669"/>
    <property type="project" value="TreeGrafter"/>
</dbReference>
<evidence type="ECO:0000256" key="4">
    <source>
        <dbReference type="ARBA" id="ARBA00022898"/>
    </source>
</evidence>
<dbReference type="AlphaFoldDB" id="A0A4V2ZWV9"/>
<dbReference type="NCBIfam" id="NF041359">
    <property type="entry name" value="GntG_guanitoxin"/>
    <property type="match status" value="1"/>
</dbReference>
<feature type="domain" description="Aromatic amino acid beta-eliminating lyase/threonine aldolase" evidence="7">
    <location>
        <begin position="8"/>
        <end position="289"/>
    </location>
</feature>
<dbReference type="InterPro" id="IPR001597">
    <property type="entry name" value="ArAA_b-elim_lyase/Thr_aldolase"/>
</dbReference>
<dbReference type="InterPro" id="IPR015422">
    <property type="entry name" value="PyrdxlP-dep_Trfase_small"/>
</dbReference>